<dbReference type="EMBL" id="CP009248">
    <property type="protein sequence ID" value="APT90319.1"/>
    <property type="molecule type" value="Genomic_DNA"/>
</dbReference>
<dbReference type="CDD" id="cd07812">
    <property type="entry name" value="SRPBCC"/>
    <property type="match status" value="1"/>
</dbReference>
<dbReference type="Gene3D" id="3.30.530.20">
    <property type="match status" value="1"/>
</dbReference>
<sequence length="147" mass="16697">MVVERRIDASPEAVWRVISDLRAMGERSPQCRRMLILGGAPKVGTRTVNINHRGLFHWPTTARITAWEPNRRLAFRVAENHTVWSYELEPDGDGTRVTERRSRDSTTWISEAMVKLFLGGPETFERELRAGMTATLDHVARRAEAGA</sequence>
<proteinExistence type="predicted"/>
<accession>A0A1L7CWR7</accession>
<reference evidence="1 2" key="1">
    <citation type="submission" date="2014-08" db="EMBL/GenBank/DDBJ databases">
        <title>Complete genome sequence of Corynebacterium sphenisci CECT 5990(T) (=DSM 44792(T)), isolated from healthy wild penguins.</title>
        <authorList>
            <person name="Ruckert C."/>
            <person name="Albersmeier A."/>
            <person name="Winkler A."/>
            <person name="Kalinowski J."/>
        </authorList>
    </citation>
    <scope>NUCLEOTIDE SEQUENCE [LARGE SCALE GENOMIC DNA]</scope>
    <source>
        <strain evidence="1 2">DSM 44792</strain>
    </source>
</reference>
<dbReference type="Proteomes" id="UP000185469">
    <property type="component" value="Chromosome"/>
</dbReference>
<dbReference type="InterPro" id="IPR019587">
    <property type="entry name" value="Polyketide_cyclase/dehydratase"/>
</dbReference>
<name>A0A1L7CWR7_9CORY</name>
<dbReference type="AlphaFoldDB" id="A0A1L7CWR7"/>
<protein>
    <submittedName>
        <fullName evidence="1">Polyketide cyclase</fullName>
    </submittedName>
</protein>
<evidence type="ECO:0000313" key="2">
    <source>
        <dbReference type="Proteomes" id="UP000185469"/>
    </source>
</evidence>
<dbReference type="STRING" id="1437874.CSPHI_03700"/>
<dbReference type="InterPro" id="IPR023393">
    <property type="entry name" value="START-like_dom_sf"/>
</dbReference>
<organism evidence="1 2">
    <name type="scientific">Corynebacterium sphenisci DSM 44792</name>
    <dbReference type="NCBI Taxonomy" id="1437874"/>
    <lineage>
        <taxon>Bacteria</taxon>
        <taxon>Bacillati</taxon>
        <taxon>Actinomycetota</taxon>
        <taxon>Actinomycetes</taxon>
        <taxon>Mycobacteriales</taxon>
        <taxon>Corynebacteriaceae</taxon>
        <taxon>Corynebacterium</taxon>
    </lineage>
</organism>
<dbReference type="KEGG" id="csph:CSPHI_03700"/>
<gene>
    <name evidence="1" type="ORF">CSPHI_03700</name>
</gene>
<dbReference type="SUPFAM" id="SSF55961">
    <property type="entry name" value="Bet v1-like"/>
    <property type="match status" value="1"/>
</dbReference>
<dbReference type="Pfam" id="PF10604">
    <property type="entry name" value="Polyketide_cyc2"/>
    <property type="match status" value="1"/>
</dbReference>
<evidence type="ECO:0000313" key="1">
    <source>
        <dbReference type="EMBL" id="APT90319.1"/>
    </source>
</evidence>
<keyword evidence="2" id="KW-1185">Reference proteome</keyword>